<keyword evidence="1" id="KW-0812">Transmembrane</keyword>
<name>A0AAV7FNU8_DENCH</name>
<evidence type="ECO:0000256" key="1">
    <source>
        <dbReference type="SAM" id="Phobius"/>
    </source>
</evidence>
<gene>
    <name evidence="2" type="ORF">IEQ34_018604</name>
</gene>
<reference evidence="2 3" key="1">
    <citation type="journal article" date="2021" name="Hortic Res">
        <title>Chromosome-scale assembly of the Dendrobium chrysotoxum genome enhances the understanding of orchid evolution.</title>
        <authorList>
            <person name="Zhang Y."/>
            <person name="Zhang G.Q."/>
            <person name="Zhang D."/>
            <person name="Liu X.D."/>
            <person name="Xu X.Y."/>
            <person name="Sun W.H."/>
            <person name="Yu X."/>
            <person name="Zhu X."/>
            <person name="Wang Z.W."/>
            <person name="Zhao X."/>
            <person name="Zhong W.Y."/>
            <person name="Chen H."/>
            <person name="Yin W.L."/>
            <person name="Huang T."/>
            <person name="Niu S.C."/>
            <person name="Liu Z.J."/>
        </authorList>
    </citation>
    <scope>NUCLEOTIDE SEQUENCE [LARGE SCALE GENOMIC DNA]</scope>
    <source>
        <strain evidence="2">Lindl</strain>
    </source>
</reference>
<proteinExistence type="predicted"/>
<keyword evidence="3" id="KW-1185">Reference proteome</keyword>
<keyword evidence="1" id="KW-0472">Membrane</keyword>
<comment type="caution">
    <text evidence="2">The sequence shown here is derived from an EMBL/GenBank/DDBJ whole genome shotgun (WGS) entry which is preliminary data.</text>
</comment>
<organism evidence="2 3">
    <name type="scientific">Dendrobium chrysotoxum</name>
    <name type="common">Orchid</name>
    <dbReference type="NCBI Taxonomy" id="161865"/>
    <lineage>
        <taxon>Eukaryota</taxon>
        <taxon>Viridiplantae</taxon>
        <taxon>Streptophyta</taxon>
        <taxon>Embryophyta</taxon>
        <taxon>Tracheophyta</taxon>
        <taxon>Spermatophyta</taxon>
        <taxon>Magnoliopsida</taxon>
        <taxon>Liliopsida</taxon>
        <taxon>Asparagales</taxon>
        <taxon>Orchidaceae</taxon>
        <taxon>Epidendroideae</taxon>
        <taxon>Malaxideae</taxon>
        <taxon>Dendrobiinae</taxon>
        <taxon>Dendrobium</taxon>
    </lineage>
</organism>
<sequence>MNRNSNSLKISPECVCARILMFPHEHPILFQAKIKIDMKELKKTTKCMQSYIAISSLEHLVDLLVPFMDFFAITYFNKRHLRCFHFLVWCIVLIFYFAVADFGRSQLRRHLSLQLLSFSNGKPRSCKEVLVGSSYSCSAKLHFIQNSFKGYSALMFDDFVVSQLVAPFALILVGKFLLRHPNLDVIYKYFANIKLSRCFYIGLLDLRHITI</sequence>
<evidence type="ECO:0000313" key="3">
    <source>
        <dbReference type="Proteomes" id="UP000775213"/>
    </source>
</evidence>
<accession>A0AAV7FNU8</accession>
<feature type="transmembrane region" description="Helical" evidence="1">
    <location>
        <begin position="83"/>
        <end position="103"/>
    </location>
</feature>
<feature type="transmembrane region" description="Helical" evidence="1">
    <location>
        <begin position="159"/>
        <end position="178"/>
    </location>
</feature>
<dbReference type="Proteomes" id="UP000775213">
    <property type="component" value="Unassembled WGS sequence"/>
</dbReference>
<protein>
    <submittedName>
        <fullName evidence="2">Uncharacterized protein</fullName>
    </submittedName>
</protein>
<evidence type="ECO:0000313" key="2">
    <source>
        <dbReference type="EMBL" id="KAH0451305.1"/>
    </source>
</evidence>
<dbReference type="EMBL" id="JAGFBR010000017">
    <property type="protein sequence ID" value="KAH0451305.1"/>
    <property type="molecule type" value="Genomic_DNA"/>
</dbReference>
<keyword evidence="1" id="KW-1133">Transmembrane helix</keyword>
<dbReference type="AlphaFoldDB" id="A0AAV7FNU8"/>